<name>A0ABX1WW80_9BACT</name>
<proteinExistence type="predicted"/>
<protein>
    <submittedName>
        <fullName evidence="2">Glycine/betaine ABC transporter</fullName>
    </submittedName>
</protein>
<dbReference type="Gene3D" id="3.40.190.100">
    <property type="entry name" value="Glycine betaine-binding periplasmic protein, domain 2"/>
    <property type="match status" value="1"/>
</dbReference>
<dbReference type="RefSeq" id="WP_171595439.1">
    <property type="nucleotide sequence ID" value="NZ_RZNH01000014.1"/>
</dbReference>
<dbReference type="InterPro" id="IPR007210">
    <property type="entry name" value="ABC_Gly_betaine_transp_sub-bd"/>
</dbReference>
<dbReference type="Pfam" id="PF04069">
    <property type="entry name" value="OpuAC"/>
    <property type="match status" value="1"/>
</dbReference>
<dbReference type="Gene3D" id="3.40.190.10">
    <property type="entry name" value="Periplasmic binding protein-like II"/>
    <property type="match status" value="1"/>
</dbReference>
<evidence type="ECO:0000313" key="3">
    <source>
        <dbReference type="Proteomes" id="UP000732105"/>
    </source>
</evidence>
<dbReference type="Proteomes" id="UP000732105">
    <property type="component" value="Unassembled WGS sequence"/>
</dbReference>
<accession>A0ABX1WW80</accession>
<evidence type="ECO:0000313" key="2">
    <source>
        <dbReference type="EMBL" id="NOU60154.1"/>
    </source>
</evidence>
<feature type="domain" description="ABC-type glycine betaine transport system substrate-binding" evidence="1">
    <location>
        <begin position="8"/>
        <end position="259"/>
    </location>
</feature>
<organism evidence="2 3">
    <name type="scientific">Marinifilum caeruleilacunae</name>
    <dbReference type="NCBI Taxonomy" id="2499076"/>
    <lineage>
        <taxon>Bacteria</taxon>
        <taxon>Pseudomonadati</taxon>
        <taxon>Bacteroidota</taxon>
        <taxon>Bacteroidia</taxon>
        <taxon>Marinilabiliales</taxon>
        <taxon>Marinifilaceae</taxon>
    </lineage>
</organism>
<dbReference type="EMBL" id="RZNH01000014">
    <property type="protein sequence ID" value="NOU60154.1"/>
    <property type="molecule type" value="Genomic_DNA"/>
</dbReference>
<reference evidence="2 3" key="1">
    <citation type="submission" date="2018-12" db="EMBL/GenBank/DDBJ databases">
        <title>Marinifilum JC070 sp. nov., a marine bacterium isolated from Yongle Blue Hole in the South China Sea.</title>
        <authorList>
            <person name="Fu T."/>
        </authorList>
    </citation>
    <scope>NUCLEOTIDE SEQUENCE [LARGE SCALE GENOMIC DNA]</scope>
    <source>
        <strain evidence="2 3">JC070</strain>
    </source>
</reference>
<comment type="caution">
    <text evidence="2">The sequence shown here is derived from an EMBL/GenBank/DDBJ whole genome shotgun (WGS) entry which is preliminary data.</text>
</comment>
<sequence>MRLRYNKLITIGVTDLSFHRVTASLLTNVLRSMGFEVNRVYSPHQDNFDKLRYGELDMLTSAWLPFSDGKYKAELEKDVSILELGLFYEPYSIWAVPDYVPEEEVSEIADLHKKNVAEKMRPAIQGVCPGAGISRSSVKIMNLYGLSKTGYRFFTGTEECCYTAMERAFANKEWVVVPLWKPNFLQHLYNIRELKDPKGLLGPVDRAVLLLREDRKHLFSEDQLRLLDSLRFSNEIISDLDYQVSIKNEELDTVTKRWLLAHNKLVLV</sequence>
<keyword evidence="3" id="KW-1185">Reference proteome</keyword>
<gene>
    <name evidence="2" type="ORF">ELS83_09980</name>
</gene>
<dbReference type="SUPFAM" id="SSF53850">
    <property type="entry name" value="Periplasmic binding protein-like II"/>
    <property type="match status" value="1"/>
</dbReference>
<evidence type="ECO:0000259" key="1">
    <source>
        <dbReference type="Pfam" id="PF04069"/>
    </source>
</evidence>